<sequence>MVAVVLGMVWAVSGCAHGDGKGASLEPEALIATAGLPEDLRLELAAREPAVVDPVGMAFGADGSMYVVEMGGYPTRPEGTPPLGRVKRLVDVDLDGYFESWTLFADRLQYPTSVLPWRDGILVTQPPDILFLRDEDGDGRADTREALFSGFPVANTQHNINGLTWGLDNWVYAANGGNQGSGHPAGEPDAIVSIRGMDFRFKPDTGVMETSYETTGGHGITFDAWGRMFGTHNLNHIQHMVFPAAYLAQNPFLSVPTTRDTISDHGASAQLFQLSDAETRVNHPEQSGRFSGGSGIAFYGGGALPAAYDGSFFVNDVVVNVVHQDVVTAEGPSFVASRRTEGVELLSARDNWFRPVTLATGPEGALYVVDMHRAVIEHPEWIPDSVEATLDVRAGDDKGRIYRIVPRGGLAMVRPGLASADLPTLVTELSHPNKWRRDTAQRMLVERADPAAAALVAELLRTGESALGRVHALWTLQGLGALGADELLVALSDSSPGIREQALVAAEERLPSSAPLASFVADMAVDPDARVRMQVALTLGRVEPSEAQDGLWRLLARDARYRWTRYAALAGVGDGAAQLLRAVLMVEVAQDTDTAAGLLDTLRHLGAMAGAESDAGLTATVQLASRPGLAPSWRAAMLDGLADGLARTEAPAQSETVAEDLAVLLGSEATPVIRAALRVATASGLGELPARDEALERARLRAVNSELSVDTRAEDVALLGLGTYEQVGGTLLALMESTAPPALQVLAARELTTLDGPARGAAALARFRRYGAEIKALVLEMLLRNRPFHELLITALETNVLTVGELNLDLEQRRRLLRRSSDDIQARAAALFGDHEFSNRQTVVDQWLPEVVGRPGNPDRGADHFQRLCAQCHLFRGVGHPVGPDLGMAFTKGEEDLLTSVLDPSAAFAPEYANYLVETANGELLNGVVAAETSSSVTLGRANGETSTVLRSQIRNLRTEGRSLMPDGLEQGLDAAGLADLLAYLRQHSH</sequence>
<keyword evidence="1" id="KW-0349">Heme</keyword>
<keyword evidence="2" id="KW-0479">Metal-binding</keyword>
<dbReference type="NCBIfam" id="TIGR02603">
    <property type="entry name" value="CxxCH_TIGR02603"/>
    <property type="match status" value="1"/>
</dbReference>
<dbReference type="Gene3D" id="2.120.10.30">
    <property type="entry name" value="TolB, C-terminal domain"/>
    <property type="match status" value="1"/>
</dbReference>
<dbReference type="InterPro" id="IPR036909">
    <property type="entry name" value="Cyt_c-like_dom_sf"/>
</dbReference>
<dbReference type="SUPFAM" id="SSF46626">
    <property type="entry name" value="Cytochrome c"/>
    <property type="match status" value="1"/>
</dbReference>
<dbReference type="Gene3D" id="1.25.10.10">
    <property type="entry name" value="Leucine-rich Repeat Variant"/>
    <property type="match status" value="1"/>
</dbReference>
<gene>
    <name evidence="5" type="ORF">METZ01_LOCUS10708</name>
</gene>
<evidence type="ECO:0000256" key="2">
    <source>
        <dbReference type="ARBA" id="ARBA00022723"/>
    </source>
</evidence>
<dbReference type="GO" id="GO:0020037">
    <property type="term" value="F:heme binding"/>
    <property type="evidence" value="ECO:0007669"/>
    <property type="project" value="InterPro"/>
</dbReference>
<proteinExistence type="predicted"/>
<protein>
    <recommendedName>
        <fullName evidence="4">Cytochrome c domain-containing protein</fullName>
    </recommendedName>
</protein>
<dbReference type="InterPro" id="IPR011989">
    <property type="entry name" value="ARM-like"/>
</dbReference>
<dbReference type="InterPro" id="IPR009056">
    <property type="entry name" value="Cyt_c-like_dom"/>
</dbReference>
<dbReference type="PROSITE" id="PS51007">
    <property type="entry name" value="CYTC"/>
    <property type="match status" value="1"/>
</dbReference>
<keyword evidence="3" id="KW-0408">Iron</keyword>
<dbReference type="PANTHER" id="PTHR33546:SF1">
    <property type="entry name" value="LARGE, MULTIFUNCTIONAL SECRETED PROTEIN"/>
    <property type="match status" value="1"/>
</dbReference>
<dbReference type="EMBL" id="UINC01000583">
    <property type="protein sequence ID" value="SUZ57854.1"/>
    <property type="molecule type" value="Genomic_DNA"/>
</dbReference>
<dbReference type="InterPro" id="IPR013427">
    <property type="entry name" value="Haem-bd_dom_put"/>
</dbReference>
<dbReference type="InterPro" id="IPR013428">
    <property type="entry name" value="Membrane-bound_put_N"/>
</dbReference>
<dbReference type="InterPro" id="IPR011042">
    <property type="entry name" value="6-blade_b-propeller_TolB-like"/>
</dbReference>
<name>A0A381NUK3_9ZZZZ</name>
<dbReference type="NCBIfam" id="TIGR02604">
    <property type="entry name" value="Piru_Ver_Nterm"/>
    <property type="match status" value="1"/>
</dbReference>
<dbReference type="GO" id="GO:0046872">
    <property type="term" value="F:metal ion binding"/>
    <property type="evidence" value="ECO:0007669"/>
    <property type="project" value="UniProtKB-KW"/>
</dbReference>
<dbReference type="InterPro" id="IPR055557">
    <property type="entry name" value="DUF7133"/>
</dbReference>
<dbReference type="GO" id="GO:0009055">
    <property type="term" value="F:electron transfer activity"/>
    <property type="evidence" value="ECO:0007669"/>
    <property type="project" value="InterPro"/>
</dbReference>
<dbReference type="Gene3D" id="1.10.760.10">
    <property type="entry name" value="Cytochrome c-like domain"/>
    <property type="match status" value="1"/>
</dbReference>
<dbReference type="Pfam" id="PF23500">
    <property type="entry name" value="DUF7133"/>
    <property type="match status" value="1"/>
</dbReference>
<feature type="domain" description="Cytochrome c" evidence="4">
    <location>
        <begin position="856"/>
        <end position="989"/>
    </location>
</feature>
<dbReference type="SUPFAM" id="SSF63829">
    <property type="entry name" value="Calcium-dependent phosphotriesterase"/>
    <property type="match status" value="1"/>
</dbReference>
<dbReference type="InterPro" id="IPR016024">
    <property type="entry name" value="ARM-type_fold"/>
</dbReference>
<evidence type="ECO:0000259" key="4">
    <source>
        <dbReference type="PROSITE" id="PS51007"/>
    </source>
</evidence>
<evidence type="ECO:0000256" key="1">
    <source>
        <dbReference type="ARBA" id="ARBA00022617"/>
    </source>
</evidence>
<evidence type="ECO:0000256" key="3">
    <source>
        <dbReference type="ARBA" id="ARBA00023004"/>
    </source>
</evidence>
<reference evidence="5" key="1">
    <citation type="submission" date="2018-05" db="EMBL/GenBank/DDBJ databases">
        <authorList>
            <person name="Lanie J.A."/>
            <person name="Ng W.-L."/>
            <person name="Kazmierczak K.M."/>
            <person name="Andrzejewski T.M."/>
            <person name="Davidsen T.M."/>
            <person name="Wayne K.J."/>
            <person name="Tettelin H."/>
            <person name="Glass J.I."/>
            <person name="Rusch D."/>
            <person name="Podicherti R."/>
            <person name="Tsui H.-C.T."/>
            <person name="Winkler M.E."/>
        </authorList>
    </citation>
    <scope>NUCLEOTIDE SEQUENCE</scope>
</reference>
<organism evidence="5">
    <name type="scientific">marine metagenome</name>
    <dbReference type="NCBI Taxonomy" id="408172"/>
    <lineage>
        <taxon>unclassified sequences</taxon>
        <taxon>metagenomes</taxon>
        <taxon>ecological metagenomes</taxon>
    </lineage>
</organism>
<accession>A0A381NUK3</accession>
<dbReference type="PANTHER" id="PTHR33546">
    <property type="entry name" value="LARGE, MULTIFUNCTIONAL SECRETED PROTEIN-RELATED"/>
    <property type="match status" value="1"/>
</dbReference>
<dbReference type="AlphaFoldDB" id="A0A381NUK3"/>
<dbReference type="SUPFAM" id="SSF48371">
    <property type="entry name" value="ARM repeat"/>
    <property type="match status" value="1"/>
</dbReference>
<evidence type="ECO:0000313" key="5">
    <source>
        <dbReference type="EMBL" id="SUZ57854.1"/>
    </source>
</evidence>